<dbReference type="InterPro" id="IPR050704">
    <property type="entry name" value="Peptidase_C85-like"/>
</dbReference>
<evidence type="ECO:0000259" key="3">
    <source>
        <dbReference type="PROSITE" id="PS50157"/>
    </source>
</evidence>
<feature type="region of interest" description="Disordered" evidence="2">
    <location>
        <begin position="418"/>
        <end position="442"/>
    </location>
</feature>
<feature type="region of interest" description="Disordered" evidence="2">
    <location>
        <begin position="948"/>
        <end position="995"/>
    </location>
</feature>
<evidence type="ECO:0008006" key="7">
    <source>
        <dbReference type="Google" id="ProtNLM"/>
    </source>
</evidence>
<dbReference type="Proteomes" id="UP001152759">
    <property type="component" value="Chromosome 7"/>
</dbReference>
<name>A0A9P0F7M5_BEMTA</name>
<keyword evidence="1" id="KW-0863">Zinc-finger</keyword>
<evidence type="ECO:0000256" key="1">
    <source>
        <dbReference type="PROSITE-ProRule" id="PRU00042"/>
    </source>
</evidence>
<feature type="region of interest" description="Disordered" evidence="2">
    <location>
        <begin position="1377"/>
        <end position="1397"/>
    </location>
</feature>
<accession>A0A9P0F7M5</accession>
<dbReference type="InterPro" id="IPR057618">
    <property type="entry name" value="Znf_POGZ/Z280C-D-like"/>
</dbReference>
<evidence type="ECO:0000259" key="4">
    <source>
        <dbReference type="PROSITE" id="PS50802"/>
    </source>
</evidence>
<feature type="compositionally biased region" description="Acidic residues" evidence="2">
    <location>
        <begin position="1542"/>
        <end position="1551"/>
    </location>
</feature>
<dbReference type="GO" id="GO:0016579">
    <property type="term" value="P:protein deubiquitination"/>
    <property type="evidence" value="ECO:0007669"/>
    <property type="project" value="TreeGrafter"/>
</dbReference>
<dbReference type="Pfam" id="PF02338">
    <property type="entry name" value="OTU"/>
    <property type="match status" value="1"/>
</dbReference>
<reference evidence="5" key="1">
    <citation type="submission" date="2021-12" db="EMBL/GenBank/DDBJ databases">
        <authorList>
            <person name="King R."/>
        </authorList>
    </citation>
    <scope>NUCLEOTIDE SEQUENCE</scope>
</reference>
<dbReference type="PROSITE" id="PS00028">
    <property type="entry name" value="ZINC_FINGER_C2H2_1"/>
    <property type="match status" value="4"/>
</dbReference>
<feature type="region of interest" description="Disordered" evidence="2">
    <location>
        <begin position="207"/>
        <end position="272"/>
    </location>
</feature>
<feature type="compositionally biased region" description="Polar residues" evidence="2">
    <location>
        <begin position="1379"/>
        <end position="1389"/>
    </location>
</feature>
<keyword evidence="1" id="KW-0479">Metal-binding</keyword>
<dbReference type="GO" id="GO:0008270">
    <property type="term" value="F:zinc ion binding"/>
    <property type="evidence" value="ECO:0007669"/>
    <property type="project" value="UniProtKB-KW"/>
</dbReference>
<dbReference type="PANTHER" id="PTHR12419">
    <property type="entry name" value="OTU DOMAIN CONTAINING PROTEIN"/>
    <property type="match status" value="1"/>
</dbReference>
<feature type="compositionally biased region" description="Basic and acidic residues" evidence="2">
    <location>
        <begin position="1476"/>
        <end position="1492"/>
    </location>
</feature>
<dbReference type="Pfam" id="PF25429">
    <property type="entry name" value="zf-POGZ"/>
    <property type="match status" value="1"/>
</dbReference>
<keyword evidence="6" id="KW-1185">Reference proteome</keyword>
<dbReference type="InterPro" id="IPR013087">
    <property type="entry name" value="Znf_C2H2_type"/>
</dbReference>
<feature type="compositionally biased region" description="Polar residues" evidence="2">
    <location>
        <begin position="1603"/>
        <end position="1624"/>
    </location>
</feature>
<feature type="domain" description="OTU" evidence="4">
    <location>
        <begin position="29"/>
        <end position="164"/>
    </location>
</feature>
<feature type="region of interest" description="Disordered" evidence="2">
    <location>
        <begin position="474"/>
        <end position="519"/>
    </location>
</feature>
<feature type="compositionally biased region" description="Polar residues" evidence="2">
    <location>
        <begin position="432"/>
        <end position="442"/>
    </location>
</feature>
<dbReference type="InterPro" id="IPR003323">
    <property type="entry name" value="OTU_dom"/>
</dbReference>
<dbReference type="EMBL" id="OU963868">
    <property type="protein sequence ID" value="CAH0393088.1"/>
    <property type="molecule type" value="Genomic_DNA"/>
</dbReference>
<feature type="compositionally biased region" description="Polar residues" evidence="2">
    <location>
        <begin position="476"/>
        <end position="492"/>
    </location>
</feature>
<dbReference type="PROSITE" id="PS50157">
    <property type="entry name" value="ZINC_FINGER_C2H2_2"/>
    <property type="match status" value="1"/>
</dbReference>
<feature type="compositionally biased region" description="Basic and acidic residues" evidence="2">
    <location>
        <begin position="1584"/>
        <end position="1602"/>
    </location>
</feature>
<organism evidence="5 6">
    <name type="scientific">Bemisia tabaci</name>
    <name type="common">Sweetpotato whitefly</name>
    <name type="synonym">Aleurodes tabaci</name>
    <dbReference type="NCBI Taxonomy" id="7038"/>
    <lineage>
        <taxon>Eukaryota</taxon>
        <taxon>Metazoa</taxon>
        <taxon>Ecdysozoa</taxon>
        <taxon>Arthropoda</taxon>
        <taxon>Hexapoda</taxon>
        <taxon>Insecta</taxon>
        <taxon>Pterygota</taxon>
        <taxon>Neoptera</taxon>
        <taxon>Paraneoptera</taxon>
        <taxon>Hemiptera</taxon>
        <taxon>Sternorrhyncha</taxon>
        <taxon>Aleyrodoidea</taxon>
        <taxon>Aleyrodidae</taxon>
        <taxon>Aleyrodinae</taxon>
        <taxon>Bemisia</taxon>
    </lineage>
</organism>
<evidence type="ECO:0000313" key="6">
    <source>
        <dbReference type="Proteomes" id="UP001152759"/>
    </source>
</evidence>
<feature type="region of interest" description="Disordered" evidence="2">
    <location>
        <begin position="1445"/>
        <end position="1639"/>
    </location>
</feature>
<proteinExistence type="predicted"/>
<protein>
    <recommendedName>
        <fullName evidence="7">C2H2-type domain-containing protein</fullName>
    </recommendedName>
</protein>
<evidence type="ECO:0000256" key="2">
    <source>
        <dbReference type="SAM" id="MobiDB-lite"/>
    </source>
</evidence>
<evidence type="ECO:0000313" key="5">
    <source>
        <dbReference type="EMBL" id="CAH0393088.1"/>
    </source>
</evidence>
<dbReference type="Gene3D" id="3.90.70.80">
    <property type="match status" value="1"/>
</dbReference>
<gene>
    <name evidence="5" type="ORF">BEMITA_LOCUS11530</name>
</gene>
<dbReference type="InterPro" id="IPR038765">
    <property type="entry name" value="Papain-like_cys_pep_sf"/>
</dbReference>
<dbReference type="PROSITE" id="PS50802">
    <property type="entry name" value="OTU"/>
    <property type="match status" value="1"/>
</dbReference>
<keyword evidence="1" id="KW-0862">Zinc</keyword>
<dbReference type="SMART" id="SM00355">
    <property type="entry name" value="ZnF_C2H2"/>
    <property type="match status" value="6"/>
</dbReference>
<dbReference type="GO" id="GO:0003677">
    <property type="term" value="F:DNA binding"/>
    <property type="evidence" value="ECO:0007669"/>
    <property type="project" value="UniProtKB-KW"/>
</dbReference>
<feature type="domain" description="C2H2-type" evidence="3">
    <location>
        <begin position="1063"/>
        <end position="1091"/>
    </location>
</feature>
<dbReference type="SUPFAM" id="SSF54001">
    <property type="entry name" value="Cysteine proteinases"/>
    <property type="match status" value="1"/>
</dbReference>
<dbReference type="GO" id="GO:0004843">
    <property type="term" value="F:cysteine-type deubiquitinase activity"/>
    <property type="evidence" value="ECO:0007669"/>
    <property type="project" value="TreeGrafter"/>
</dbReference>
<dbReference type="CDD" id="cd22757">
    <property type="entry name" value="OTU_P87_VP80-like"/>
    <property type="match status" value="1"/>
</dbReference>
<dbReference type="Gene3D" id="3.30.160.60">
    <property type="entry name" value="Classic Zinc Finger"/>
    <property type="match status" value="2"/>
</dbReference>
<sequence>MIISSGDSFPMLTSTRQVGAAHKGLPPGATIRKIAGDGNCLFRALSLCIYGSQEQHTTLRNLIVSNVVQNWSHYSSYIIGDKSYGHPINSANDYKSHMSKNGAEGGHLELNVATRIFDVLIKVYNSKTSKVIVLGRSNLVEKKQIDLLYTGEGDKGHYDAIFLDGRKAIQNFDDKNINETIKKAELKNSLSKKDWDSSNIEIDLDSVHTEDSTSLSTPERIDSDTSSDKIPNASSESTRSTRKSTRRDVKSDKNVSSSSEMVSKKGHKKSGSCPLHLECFEEELSAAQQDRINKVTNEFNDACNTLNALVAKFDGEVFEKGDTTICQLKALLNLSPVPANPPSPITVITNQKVSPVAASTPLVNVRPQSALKQPSPAGYQFLVNQPVNVLVSPTAGSSPAPRQPVINVSNVSTPISLQSRSLVGRQPARPLITSTPSPPVNQIRSNILMKSLTSPNTPQTPSPLVQANEKVKFKTKPQSVPAPTNTVSSVTGPKSRKQQDGVVDLTSDDGKSQNQEPDSREMVFNKVSGKTFPSLVVVARPNLRSKEFPPSVVTQERKALDADVKNVLMCPAPKFCEWLIQQGLISSEQHCSVHVYPDMSPVKLKLGMYSDASKFPFSGGYVWISDCCPAKFVSVFSDSLFESSSTPTITLKLIYHWACQTSVSNVVQWVKVDNLYVKNFYTHMRAVCTAALHDKLTKIGGPRKRIEVGVISLGTTSADGHLRQVKVEVLGVLDPETKQIFLRAVEPTPDSEKNYKRRFSKILEHLETWVHKSSVILTDFTVDKGTLTSMGFNSVFQVSINDSANSTNKFSNYNIMEYLRRIVPRMFQNTLSLLSRNIIQQFLDELVWREMYGQTAARAYKSITQHIAEQTKLKISGETLLARLTKIAINPFKNWSSAAQLAAAAAAAAATTTTSTNNSNQVTLPVPAEKLMPPPPAPVLGIDALPTSITEIDPPEPPTKPENTGKRKKGSSGLGPQAKRPTIGPSSRVPKATPNVTLQPLNSYYYGTYQSNSEIISSQEKVNLNLACCVCKEVFDNNMKLMMHIIAHALHADSQRVPKNLDPICKYCLKSFSSQFNLDAHIDEAHVKNESEPRCLICVEKFKDRSSLILHMHRFHYELELPYECGFCYYRTSEHKKVIDHFYKEHDGTGKIMCPLCLKIILLKSGNRGMTRNLFFFFHHIQKHHRKSTARRCDRCELQFVHKGILKEHKDKDHVSYVGVPDVERYKSNVDSVMMPKPSAMSSKNIQRSFQQNIMEATGFKTYTVNKFLSLKLVDIPEEATCCECEGLISGNDHFEGKYSCIVCCYSTYCGKAMYEHSQVFHSLVAGTPKESFNIGTPIILPEAMHCVCGFSSRSGNKLTKHLAQCKRKSAYPSAERAAQNTVQSQSASFPPLVSLDDADAADPTDRWLRAFVTPNENAEKTPPPLKANLSEAPPMLNVLGLARRDPEQTSDDSNSKISDGKPDSTIDDVEINSNEYDKNKHLSKEESKVEQEASINHNNSGDVIELDDDSEVESMKDDGSFKKIKLNQNSTNKPANKEEINDVEVMDVDEQPEKKPNETNDLNSTVTDEKQTENCKINNNSENEVKSEVGDVKEKPSKEVEVNNTNLTIAIGNSTSKSETDTPNELDGSKSPSERNKISDLDIVEVDEVYSENHKTNNSSLIDVSKKSAKVSESSNLSIVDVKSYANNDINMLDLENGEKNDVNIIDFETNGFQNNVQTKKSTEIISNDEMNAAVESIREISS</sequence>